<protein>
    <submittedName>
        <fullName evidence="3">Uncharacterized protein LOC104715969</fullName>
    </submittedName>
</protein>
<name>A0ABM1QFW6_CAMSA</name>
<evidence type="ECO:0000256" key="1">
    <source>
        <dbReference type="SAM" id="MobiDB-lite"/>
    </source>
</evidence>
<evidence type="ECO:0000313" key="3">
    <source>
        <dbReference type="RefSeq" id="XP_019085654.1"/>
    </source>
</evidence>
<reference evidence="2" key="1">
    <citation type="journal article" date="2014" name="Nat. Commun.">
        <title>The emerging biofuel crop Camelina sativa retains a highly undifferentiated hexaploid genome structure.</title>
        <authorList>
            <person name="Kagale S."/>
            <person name="Koh C."/>
            <person name="Nixon J."/>
            <person name="Bollina V."/>
            <person name="Clarke W.E."/>
            <person name="Tuteja R."/>
            <person name="Spillane C."/>
            <person name="Robinson S.J."/>
            <person name="Links M.G."/>
            <person name="Clarke C."/>
            <person name="Higgins E.E."/>
            <person name="Huebert T."/>
            <person name="Sharpe A.G."/>
            <person name="Parkin I.A."/>
        </authorList>
    </citation>
    <scope>NUCLEOTIDE SEQUENCE [LARGE SCALE GENOMIC DNA]</scope>
    <source>
        <strain evidence="2">cv. DH55</strain>
    </source>
</reference>
<evidence type="ECO:0000313" key="2">
    <source>
        <dbReference type="Proteomes" id="UP000694864"/>
    </source>
</evidence>
<accession>A0ABM1QFW6</accession>
<organism evidence="2 3">
    <name type="scientific">Camelina sativa</name>
    <name type="common">False flax</name>
    <name type="synonym">Myagrum sativum</name>
    <dbReference type="NCBI Taxonomy" id="90675"/>
    <lineage>
        <taxon>Eukaryota</taxon>
        <taxon>Viridiplantae</taxon>
        <taxon>Streptophyta</taxon>
        <taxon>Embryophyta</taxon>
        <taxon>Tracheophyta</taxon>
        <taxon>Spermatophyta</taxon>
        <taxon>Magnoliopsida</taxon>
        <taxon>eudicotyledons</taxon>
        <taxon>Gunneridae</taxon>
        <taxon>Pentapetalae</taxon>
        <taxon>rosids</taxon>
        <taxon>malvids</taxon>
        <taxon>Brassicales</taxon>
        <taxon>Brassicaceae</taxon>
        <taxon>Camelineae</taxon>
        <taxon>Camelina</taxon>
    </lineage>
</organism>
<dbReference type="RefSeq" id="XP_019085654.1">
    <property type="nucleotide sequence ID" value="XM_019230109.1"/>
</dbReference>
<feature type="region of interest" description="Disordered" evidence="1">
    <location>
        <begin position="28"/>
        <end position="48"/>
    </location>
</feature>
<sequence length="96" mass="11491">MSLSITIDWNHLIILRWWVSCRNHRDDGQVNKAKTKKKDGKQTERRRKGNGCVSDIIIINREREREWRRRGATKSSCKLYRLHRAFSAMQVFTHPN</sequence>
<gene>
    <name evidence="3" type="primary">LOC104715969</name>
</gene>
<reference evidence="3" key="2">
    <citation type="submission" date="2025-08" db="UniProtKB">
        <authorList>
            <consortium name="RefSeq"/>
        </authorList>
    </citation>
    <scope>IDENTIFICATION</scope>
    <source>
        <tissue evidence="3">Leaf</tissue>
    </source>
</reference>
<dbReference type="Proteomes" id="UP000694864">
    <property type="component" value="Chromosome 9"/>
</dbReference>
<proteinExistence type="predicted"/>
<dbReference type="GeneID" id="104715969"/>
<keyword evidence="2" id="KW-1185">Reference proteome</keyword>
<feature type="compositionally biased region" description="Basic residues" evidence="1">
    <location>
        <begin position="33"/>
        <end position="48"/>
    </location>
</feature>